<dbReference type="Proteomes" id="UP000271162">
    <property type="component" value="Unassembled WGS sequence"/>
</dbReference>
<evidence type="ECO:0000313" key="3">
    <source>
        <dbReference type="Proteomes" id="UP000271162"/>
    </source>
</evidence>
<evidence type="ECO:0000313" key="2">
    <source>
        <dbReference type="EMBL" id="VDL74864.1"/>
    </source>
</evidence>
<dbReference type="AlphaFoldDB" id="A0A0N4Y5J5"/>
<proteinExistence type="predicted"/>
<protein>
    <submittedName>
        <fullName evidence="4">Phage protein</fullName>
    </submittedName>
</protein>
<keyword evidence="1" id="KW-1133">Transmembrane helix</keyword>
<dbReference type="WBParaSite" id="NBR_0001127401-mRNA-1">
    <property type="protein sequence ID" value="NBR_0001127401-mRNA-1"/>
    <property type="gene ID" value="NBR_0001127401"/>
</dbReference>
<dbReference type="OMA" id="MHREIIA"/>
<reference evidence="4" key="1">
    <citation type="submission" date="2017-02" db="UniProtKB">
        <authorList>
            <consortium name="WormBaseParasite"/>
        </authorList>
    </citation>
    <scope>IDENTIFICATION</scope>
</reference>
<feature type="transmembrane region" description="Helical" evidence="1">
    <location>
        <begin position="12"/>
        <end position="37"/>
    </location>
</feature>
<name>A0A0N4Y5J5_NIPBR</name>
<keyword evidence="1" id="KW-0472">Membrane</keyword>
<sequence length="71" mass="7945">MNDVSAGIAPIWFGVFEAVFVVAFIGISVAVHLLGVLKTDDDAVTIYHKIHKEIIAQQERNFMAQKKENFL</sequence>
<keyword evidence="3" id="KW-1185">Reference proteome</keyword>
<keyword evidence="1" id="KW-0812">Transmembrane</keyword>
<evidence type="ECO:0000313" key="4">
    <source>
        <dbReference type="WBParaSite" id="NBR_0001127401-mRNA-1"/>
    </source>
</evidence>
<accession>A0A0N4Y5J5</accession>
<gene>
    <name evidence="2" type="ORF">NBR_LOCUS11275</name>
</gene>
<reference evidence="2 3" key="2">
    <citation type="submission" date="2018-11" db="EMBL/GenBank/DDBJ databases">
        <authorList>
            <consortium name="Pathogen Informatics"/>
        </authorList>
    </citation>
    <scope>NUCLEOTIDE SEQUENCE [LARGE SCALE GENOMIC DNA]</scope>
</reference>
<evidence type="ECO:0000256" key="1">
    <source>
        <dbReference type="SAM" id="Phobius"/>
    </source>
</evidence>
<organism evidence="4">
    <name type="scientific">Nippostrongylus brasiliensis</name>
    <name type="common">Rat hookworm</name>
    <dbReference type="NCBI Taxonomy" id="27835"/>
    <lineage>
        <taxon>Eukaryota</taxon>
        <taxon>Metazoa</taxon>
        <taxon>Ecdysozoa</taxon>
        <taxon>Nematoda</taxon>
        <taxon>Chromadorea</taxon>
        <taxon>Rhabditida</taxon>
        <taxon>Rhabditina</taxon>
        <taxon>Rhabditomorpha</taxon>
        <taxon>Strongyloidea</taxon>
        <taxon>Heligmosomidae</taxon>
        <taxon>Nippostrongylus</taxon>
    </lineage>
</organism>
<dbReference type="EMBL" id="UYSL01020493">
    <property type="protein sequence ID" value="VDL74864.1"/>
    <property type="molecule type" value="Genomic_DNA"/>
</dbReference>